<dbReference type="EMBL" id="JAHLOQ010000015">
    <property type="protein sequence ID" value="MBU5336144.1"/>
    <property type="molecule type" value="Genomic_DNA"/>
</dbReference>
<keyword evidence="2" id="KW-1185">Reference proteome</keyword>
<evidence type="ECO:0000313" key="1">
    <source>
        <dbReference type="EMBL" id="MBU5336144.1"/>
    </source>
</evidence>
<organism evidence="1 2">
    <name type="scientific">Intestinibacter bartlettii</name>
    <dbReference type="NCBI Taxonomy" id="261299"/>
    <lineage>
        <taxon>Bacteria</taxon>
        <taxon>Bacillati</taxon>
        <taxon>Bacillota</taxon>
        <taxon>Clostridia</taxon>
        <taxon>Peptostreptococcales</taxon>
        <taxon>Peptostreptococcaceae</taxon>
        <taxon>Intestinibacter</taxon>
    </lineage>
</organism>
<dbReference type="Pfam" id="PF01139">
    <property type="entry name" value="RtcB"/>
    <property type="match status" value="2"/>
</dbReference>
<comment type="caution">
    <text evidence="1">The sequence shown here is derived from an EMBL/GenBank/DDBJ whole genome shotgun (WGS) entry which is preliminary data.</text>
</comment>
<dbReference type="PANTHER" id="PTHR43749">
    <property type="entry name" value="RNA-SPLICING LIGASE RTCB"/>
    <property type="match status" value="1"/>
</dbReference>
<dbReference type="InterPro" id="IPR001233">
    <property type="entry name" value="RtcB"/>
</dbReference>
<dbReference type="Proteomes" id="UP001196301">
    <property type="component" value="Unassembled WGS sequence"/>
</dbReference>
<accession>A0ABS6DWG1</accession>
<dbReference type="PANTHER" id="PTHR43749:SF2">
    <property type="entry name" value="RNA-SPLICING LIGASE RTCB"/>
    <property type="match status" value="1"/>
</dbReference>
<dbReference type="RefSeq" id="WP_216569270.1">
    <property type="nucleotide sequence ID" value="NZ_JAHLOQ010000015.1"/>
</dbReference>
<protein>
    <submittedName>
        <fullName evidence="1">RtcB family protein</fullName>
    </submittedName>
</protein>
<evidence type="ECO:0000313" key="2">
    <source>
        <dbReference type="Proteomes" id="UP001196301"/>
    </source>
</evidence>
<proteinExistence type="predicted"/>
<sequence>MFIKGDFNEAEVFTDNIDNETIAQVKQLLNQDFVKGSSIKIMPDCHKGAGCVIGTTMTIQDKIVPNLVGVDIGCGVLCVELGDIELDLEKLDNFIKNKIPHGFKINNKAVINYLDEILKIRCIDKIQKKPEEFNKALGSLGGGNHFIEIDKDDEGKKYLVIHSGSRNLGLQVANFYQSLGYNTLKSKVPKDLCYVEGKNLEDYLYDMDIVQRYATKNREMMAKRIVEFIGLDYDSLNKFESVHNYIEIDKSILRKGAISAYKDEDVLIPINMRDGVIIGKGKGSANWNYSAPHGAGRILSRAEAKNKIHMNDYKASMKDIFTTCISVSTLDEAPQAYKPINEIIDNITDTVEIVKIIKPIYNFKSN</sequence>
<dbReference type="InterPro" id="IPR052915">
    <property type="entry name" value="RtcB-like"/>
</dbReference>
<gene>
    <name evidence="1" type="ORF">KQI20_06800</name>
</gene>
<name>A0ABS6DWG1_9FIRM</name>
<reference evidence="1 2" key="1">
    <citation type="submission" date="2021-06" db="EMBL/GenBank/DDBJ databases">
        <authorList>
            <person name="Sun Q."/>
            <person name="Li D."/>
        </authorList>
    </citation>
    <scope>NUCLEOTIDE SEQUENCE [LARGE SCALE GENOMIC DNA]</scope>
    <source>
        <strain evidence="1 2">N19</strain>
    </source>
</reference>